<evidence type="ECO:0000313" key="2">
    <source>
        <dbReference type="Proteomes" id="UP000001623"/>
    </source>
</evidence>
<dbReference type="Pfam" id="PF02924">
    <property type="entry name" value="HDPD"/>
    <property type="match status" value="1"/>
</dbReference>
<sequence length="109" mass="11119">MTALNEARHTAEFIISEDDGHISRESLPAGGTLKAGEVVKITSNALVSYNGTGTVVGVAINAAEDGDLVAYVARLAEVNGNMLTSTEATDGLLDAGALAGLATLHIIVR</sequence>
<proteinExistence type="predicted"/>
<dbReference type="InterPro" id="IPR004195">
    <property type="entry name" value="Head_decoration_D"/>
</dbReference>
<dbReference type="EMBL" id="CP002279">
    <property type="protein sequence ID" value="AEH88189.1"/>
    <property type="molecule type" value="Genomic_DNA"/>
</dbReference>
<accession>F7XZX5</accession>
<reference evidence="1 2" key="1">
    <citation type="submission" date="2010-10" db="EMBL/GenBank/DDBJ databases">
        <title>Complete sequence of Mesorhizobium opportunistum WSM2075.</title>
        <authorList>
            <consortium name="US DOE Joint Genome Institute"/>
            <person name="Lucas S."/>
            <person name="Copeland A."/>
            <person name="Lapidus A."/>
            <person name="Cheng J.-F."/>
            <person name="Bruce D."/>
            <person name="Goodwin L."/>
            <person name="Pitluck S."/>
            <person name="Chertkov O."/>
            <person name="Misra M."/>
            <person name="Detter J.C."/>
            <person name="Han C."/>
            <person name="Tapia R."/>
            <person name="Land M."/>
            <person name="Hauser L."/>
            <person name="Kyrpides N."/>
            <person name="Ovchinnikova G."/>
            <person name="Mavrommatis K.M."/>
            <person name="Tiwari R.P."/>
            <person name="Howieson J.G."/>
            <person name="O'Hara G.W."/>
            <person name="Nandasena K.G."/>
            <person name="Woyke T."/>
        </authorList>
    </citation>
    <scope>NUCLEOTIDE SEQUENCE [LARGE SCALE GENOMIC DNA]</scope>
    <source>
        <strain evidence="2">LMG 24607 / HAMBI 3007 / WSM2075</strain>
    </source>
</reference>
<dbReference type="HOGENOM" id="CLU_2180725_0_0_5"/>
<evidence type="ECO:0000313" key="1">
    <source>
        <dbReference type="EMBL" id="AEH88189.1"/>
    </source>
</evidence>
<dbReference type="KEGG" id="mop:Mesop_3748"/>
<dbReference type="AlphaFoldDB" id="F7XZX5"/>
<name>F7XZX5_MESOW</name>
<dbReference type="STRING" id="536019.Mesop_3748"/>
<protein>
    <recommendedName>
        <fullName evidence="3">Head decoration protein</fullName>
    </recommendedName>
</protein>
<dbReference type="Proteomes" id="UP000001623">
    <property type="component" value="Chromosome"/>
</dbReference>
<dbReference type="RefSeq" id="WP_013894873.1">
    <property type="nucleotide sequence ID" value="NC_015675.1"/>
</dbReference>
<organism evidence="1 2">
    <name type="scientific">Mesorhizobium opportunistum (strain LMG 24607 / HAMBI 3007 / WSM2075)</name>
    <dbReference type="NCBI Taxonomy" id="536019"/>
    <lineage>
        <taxon>Bacteria</taxon>
        <taxon>Pseudomonadati</taxon>
        <taxon>Pseudomonadota</taxon>
        <taxon>Alphaproteobacteria</taxon>
        <taxon>Hyphomicrobiales</taxon>
        <taxon>Phyllobacteriaceae</taxon>
        <taxon>Mesorhizobium</taxon>
    </lineage>
</organism>
<gene>
    <name evidence="1" type="ordered locus">Mesop_3748</name>
</gene>
<evidence type="ECO:0008006" key="3">
    <source>
        <dbReference type="Google" id="ProtNLM"/>
    </source>
</evidence>